<proteinExistence type="inferred from homology"/>
<dbReference type="Proteomes" id="UP000642993">
    <property type="component" value="Unassembled WGS sequence"/>
</dbReference>
<dbReference type="EMBL" id="JACYWE010000006">
    <property type="protein sequence ID" value="MBD8506999.1"/>
    <property type="molecule type" value="Genomic_DNA"/>
</dbReference>
<keyword evidence="3" id="KW-1185">Reference proteome</keyword>
<dbReference type="GO" id="GO:0005886">
    <property type="term" value="C:plasma membrane"/>
    <property type="evidence" value="ECO:0007669"/>
    <property type="project" value="TreeGrafter"/>
</dbReference>
<dbReference type="AlphaFoldDB" id="A0A927JD23"/>
<gene>
    <name evidence="2" type="ORF">HT102_10910</name>
</gene>
<evidence type="ECO:0000256" key="1">
    <source>
        <dbReference type="ARBA" id="ARBA00009108"/>
    </source>
</evidence>
<reference evidence="2" key="1">
    <citation type="submission" date="2020-09" db="EMBL/GenBank/DDBJ databases">
        <title>Hoyosella lacisalsi sp. nov., a halotolerant actinobacterium isolated from soil of Lake Gudzhirganskoe.</title>
        <authorList>
            <person name="Yang Q."/>
            <person name="Guo P.Y."/>
            <person name="Liu S.W."/>
            <person name="Li F.N."/>
            <person name="Sun C.H."/>
        </authorList>
    </citation>
    <scope>NUCLEOTIDE SEQUENCE</scope>
    <source>
        <strain evidence="2">G463</strain>
    </source>
</reference>
<organism evidence="2 3">
    <name type="scientific">Lolliginicoccus lacisalsi</name>
    <dbReference type="NCBI Taxonomy" id="2742202"/>
    <lineage>
        <taxon>Bacteria</taxon>
        <taxon>Bacillati</taxon>
        <taxon>Actinomycetota</taxon>
        <taxon>Actinomycetes</taxon>
        <taxon>Mycobacteriales</taxon>
        <taxon>Hoyosellaceae</taxon>
        <taxon>Lolliginicoccus</taxon>
    </lineage>
</organism>
<name>A0A927JD23_9ACTN</name>
<comment type="caution">
    <text evidence="2">The sequence shown here is derived from an EMBL/GenBank/DDBJ whole genome shotgun (WGS) entry which is preliminary data.</text>
</comment>
<dbReference type="Gene3D" id="3.30.70.1880">
    <property type="entry name" value="Protein of unknown function DUF881"/>
    <property type="match status" value="1"/>
</dbReference>
<protein>
    <submittedName>
        <fullName evidence="2">DUF881 domain-containing protein</fullName>
    </submittedName>
</protein>
<accession>A0A927JD23</accession>
<comment type="similarity">
    <text evidence="1">Belongs to the UPF0749 family.</text>
</comment>
<evidence type="ECO:0000313" key="2">
    <source>
        <dbReference type="EMBL" id="MBD8506999.1"/>
    </source>
</evidence>
<dbReference type="PANTHER" id="PTHR37313">
    <property type="entry name" value="UPF0749 PROTEIN RV1825"/>
    <property type="match status" value="1"/>
</dbReference>
<evidence type="ECO:0000313" key="3">
    <source>
        <dbReference type="Proteomes" id="UP000642993"/>
    </source>
</evidence>
<dbReference type="Pfam" id="PF05949">
    <property type="entry name" value="DUF881"/>
    <property type="match status" value="1"/>
</dbReference>
<sequence length="251" mass="26639">MRGTRTRDLQQSAPWRWSVPLVCLLAGLMLATTHQSSLGEKAPGSGPSRLSTLVREAERSNAESGKRAADIAAEIALRQATIGSTDARVATTLESIAGLTEASDLGRAEGEGVTVTLTDAARDQQGNYPSGAAPDDLVVHQQDLQSVLNALWAGGARAIQVQDQRITTLSAPRCIGNTLLLHGRAYSPPYVITAIGPPDDLVNELDEAPGVRLYQQYAARYGLGYEVVEHEDIAVVAADDAPRLRHATPLG</sequence>
<dbReference type="InterPro" id="IPR010273">
    <property type="entry name" value="DUF881"/>
</dbReference>
<dbReference type="PANTHER" id="PTHR37313:SF4">
    <property type="entry name" value="CONSERVED MEMBRANE PROTEIN-RELATED"/>
    <property type="match status" value="1"/>
</dbReference>